<gene>
    <name evidence="1" type="ORF">QYF61_002836</name>
</gene>
<protein>
    <submittedName>
        <fullName evidence="1">Uncharacterized protein</fullName>
    </submittedName>
</protein>
<dbReference type="Proteomes" id="UP001333110">
    <property type="component" value="Unassembled WGS sequence"/>
</dbReference>
<reference evidence="1 2" key="1">
    <citation type="journal article" date="2023" name="J. Hered.">
        <title>Chromosome-level genome of the wood stork (Mycteria americana) provides insight into avian chromosome evolution.</title>
        <authorList>
            <person name="Flamio R. Jr."/>
            <person name="Ramstad K.M."/>
        </authorList>
    </citation>
    <scope>NUCLEOTIDE SEQUENCE [LARGE SCALE GENOMIC DNA]</scope>
    <source>
        <strain evidence="1">JAX WOST 10</strain>
    </source>
</reference>
<organism evidence="1 2">
    <name type="scientific">Mycteria americana</name>
    <name type="common">Wood stork</name>
    <dbReference type="NCBI Taxonomy" id="33587"/>
    <lineage>
        <taxon>Eukaryota</taxon>
        <taxon>Metazoa</taxon>
        <taxon>Chordata</taxon>
        <taxon>Craniata</taxon>
        <taxon>Vertebrata</taxon>
        <taxon>Euteleostomi</taxon>
        <taxon>Archelosauria</taxon>
        <taxon>Archosauria</taxon>
        <taxon>Dinosauria</taxon>
        <taxon>Saurischia</taxon>
        <taxon>Theropoda</taxon>
        <taxon>Coelurosauria</taxon>
        <taxon>Aves</taxon>
        <taxon>Neognathae</taxon>
        <taxon>Neoaves</taxon>
        <taxon>Aequornithes</taxon>
        <taxon>Ciconiiformes</taxon>
        <taxon>Ciconiidae</taxon>
        <taxon>Mycteria</taxon>
    </lineage>
</organism>
<accession>A0AAN7RSI3</accession>
<name>A0AAN7RSI3_MYCAM</name>
<dbReference type="PANTHER" id="PTHR33332">
    <property type="entry name" value="REVERSE TRANSCRIPTASE DOMAIN-CONTAINING PROTEIN"/>
    <property type="match status" value="1"/>
</dbReference>
<evidence type="ECO:0000313" key="1">
    <source>
        <dbReference type="EMBL" id="KAK4815447.1"/>
    </source>
</evidence>
<dbReference type="EMBL" id="JAUNZN010000009">
    <property type="protein sequence ID" value="KAK4815447.1"/>
    <property type="molecule type" value="Genomic_DNA"/>
</dbReference>
<evidence type="ECO:0000313" key="2">
    <source>
        <dbReference type="Proteomes" id="UP001333110"/>
    </source>
</evidence>
<comment type="caution">
    <text evidence="1">The sequence shown here is derived from an EMBL/GenBank/DDBJ whole genome shotgun (WGS) entry which is preliminary data.</text>
</comment>
<dbReference type="AlphaFoldDB" id="A0AAN7RSI3"/>
<sequence>MHQYMLVFMFTFNTKLNTSQQCALAAKAANVLHCVRRSAASRWKEVILALSSALVRPHLECCVQFWAPQYKRDMDICQQRASKMLKGLEHLSCEERLRQLGQFSLGKRMHRGDLIHMSKYLKGGRNEDRDRLFSVVPSDRTRGNGHKLKHKRCLLNIRKHVFTMRVTEPWHRLPREVLESPTLEICKSCPDTILINRL</sequence>
<keyword evidence="2" id="KW-1185">Reference proteome</keyword>
<proteinExistence type="predicted"/>